<reference evidence="8 9" key="1">
    <citation type="submission" date="2018-12" db="EMBL/GenBank/DDBJ databases">
        <title>Mesorhizobium carbonis sp. nov., isolated from coal mine water.</title>
        <authorList>
            <person name="Xin W."/>
            <person name="Xu Z."/>
            <person name="Xiang F."/>
            <person name="Zhang J."/>
            <person name="Xi L."/>
            <person name="Liu J."/>
        </authorList>
    </citation>
    <scope>NUCLEOTIDE SEQUENCE [LARGE SCALE GENOMIC DNA]</scope>
    <source>
        <strain evidence="8 9">B2.3</strain>
    </source>
</reference>
<comment type="similarity">
    <text evidence="5">Belongs to the Omp25/RopB family.</text>
</comment>
<keyword evidence="4" id="KW-0998">Cell outer membrane</keyword>
<dbReference type="OrthoDB" id="9815357at2"/>
<dbReference type="PANTHER" id="PTHR34001:SF3">
    <property type="entry name" value="BLL7405 PROTEIN"/>
    <property type="match status" value="1"/>
</dbReference>
<dbReference type="SUPFAM" id="SSF56925">
    <property type="entry name" value="OMPA-like"/>
    <property type="match status" value="1"/>
</dbReference>
<evidence type="ECO:0000256" key="6">
    <source>
        <dbReference type="SAM" id="SignalP"/>
    </source>
</evidence>
<dbReference type="InterPro" id="IPR006315">
    <property type="entry name" value="OM_autotransptr_brl_dom"/>
</dbReference>
<dbReference type="GO" id="GO:0009279">
    <property type="term" value="C:cell outer membrane"/>
    <property type="evidence" value="ECO:0007669"/>
    <property type="project" value="UniProtKB-SubCell"/>
</dbReference>
<protein>
    <submittedName>
        <fullName evidence="8">Porin family protein</fullName>
    </submittedName>
</protein>
<gene>
    <name evidence="8" type="ORF">EJC49_13190</name>
</gene>
<evidence type="ECO:0000256" key="4">
    <source>
        <dbReference type="ARBA" id="ARBA00023237"/>
    </source>
</evidence>
<evidence type="ECO:0000256" key="3">
    <source>
        <dbReference type="ARBA" id="ARBA00023136"/>
    </source>
</evidence>
<proteinExistence type="inferred from homology"/>
<dbReference type="Pfam" id="PF13505">
    <property type="entry name" value="OMP_b-brl"/>
    <property type="match status" value="1"/>
</dbReference>
<evidence type="ECO:0000256" key="2">
    <source>
        <dbReference type="ARBA" id="ARBA00022729"/>
    </source>
</evidence>
<evidence type="ECO:0000256" key="1">
    <source>
        <dbReference type="ARBA" id="ARBA00004442"/>
    </source>
</evidence>
<comment type="subcellular location">
    <subcellularLocation>
        <location evidence="1">Cell outer membrane</location>
    </subcellularLocation>
</comment>
<dbReference type="InterPro" id="IPR051692">
    <property type="entry name" value="OMP-like"/>
</dbReference>
<dbReference type="PANTHER" id="PTHR34001">
    <property type="entry name" value="BLL7405 PROTEIN"/>
    <property type="match status" value="1"/>
</dbReference>
<dbReference type="Proteomes" id="UP000278398">
    <property type="component" value="Unassembled WGS sequence"/>
</dbReference>
<feature type="signal peptide" evidence="6">
    <location>
        <begin position="1"/>
        <end position="28"/>
    </location>
</feature>
<feature type="domain" description="Outer membrane protein beta-barrel" evidence="7">
    <location>
        <begin position="50"/>
        <end position="224"/>
    </location>
</feature>
<keyword evidence="9" id="KW-1185">Reference proteome</keyword>
<keyword evidence="2 6" id="KW-0732">Signal</keyword>
<name>A0A3R9Y7I7_9HYPH</name>
<feature type="chain" id="PRO_5018609762" evidence="6">
    <location>
        <begin position="29"/>
        <end position="224"/>
    </location>
</feature>
<dbReference type="InterPro" id="IPR011250">
    <property type="entry name" value="OMP/PagP_B-barrel"/>
</dbReference>
<dbReference type="RefSeq" id="WP_126700402.1">
    <property type="nucleotide sequence ID" value="NZ_RWKW01000046.1"/>
</dbReference>
<keyword evidence="3" id="KW-0472">Membrane</keyword>
<dbReference type="AlphaFoldDB" id="A0A3R9Y7I7"/>
<dbReference type="Gene3D" id="2.40.160.20">
    <property type="match status" value="1"/>
</dbReference>
<accession>A0A3R9Y7I7</accession>
<evidence type="ECO:0000313" key="9">
    <source>
        <dbReference type="Proteomes" id="UP000278398"/>
    </source>
</evidence>
<dbReference type="NCBIfam" id="TIGR01414">
    <property type="entry name" value="autotrans_barl"/>
    <property type="match status" value="1"/>
</dbReference>
<evidence type="ECO:0000313" key="8">
    <source>
        <dbReference type="EMBL" id="RST85884.1"/>
    </source>
</evidence>
<dbReference type="EMBL" id="RWKW01000046">
    <property type="protein sequence ID" value="RST85884.1"/>
    <property type="molecule type" value="Genomic_DNA"/>
</dbReference>
<evidence type="ECO:0000259" key="7">
    <source>
        <dbReference type="Pfam" id="PF13505"/>
    </source>
</evidence>
<organism evidence="8 9">
    <name type="scientific">Aquibium carbonis</name>
    <dbReference type="NCBI Taxonomy" id="2495581"/>
    <lineage>
        <taxon>Bacteria</taxon>
        <taxon>Pseudomonadati</taxon>
        <taxon>Pseudomonadota</taxon>
        <taxon>Alphaproteobacteria</taxon>
        <taxon>Hyphomicrobiales</taxon>
        <taxon>Phyllobacteriaceae</taxon>
        <taxon>Aquibium</taxon>
    </lineage>
</organism>
<comment type="caution">
    <text evidence="8">The sequence shown here is derived from an EMBL/GenBank/DDBJ whole genome shotgun (WGS) entry which is preliminary data.</text>
</comment>
<dbReference type="InterPro" id="IPR027385">
    <property type="entry name" value="Beta-barrel_OMP"/>
</dbReference>
<evidence type="ECO:0000256" key="5">
    <source>
        <dbReference type="ARBA" id="ARBA00038306"/>
    </source>
</evidence>
<sequence>MSISFNISRSAAAAFGITALLAAAPAFSADVIGMEPPSPQPIQYDQVPVASWAGGYAGIMGGYSMGDTDINYPLGTNSIDTDGFNGSLFGGWNGQSGMFVYGLEGDVGYDWADGSNAGSSTDRGFNGSLRARMGVAATDNILIYGTAGGAVARIEASDGAVSDSKTMYGWTAGVGADVKLTERVFARGEYRYTDYGSSDFALSGGATEVDAKSNNFLLGIGMKF</sequence>